<accession>A0AAN7UGM5</accession>
<comment type="caution">
    <text evidence="1">The sequence shown here is derived from an EMBL/GenBank/DDBJ whole genome shotgun (WGS) entry which is preliminary data.</text>
</comment>
<dbReference type="EMBL" id="JAWHQM010000022">
    <property type="protein sequence ID" value="KAK5632005.1"/>
    <property type="molecule type" value="Genomic_DNA"/>
</dbReference>
<keyword evidence="2" id="KW-1185">Reference proteome</keyword>
<protein>
    <submittedName>
        <fullName evidence="1">Uncharacterized protein</fullName>
    </submittedName>
</protein>
<reference evidence="1 2" key="1">
    <citation type="submission" date="2023-10" db="EMBL/GenBank/DDBJ databases">
        <title>Draft genome sequence of Xylaria bambusicola isolate GMP-LS, the root and basal stem rot pathogen of sugarcane in Indonesia.</title>
        <authorList>
            <person name="Selvaraj P."/>
            <person name="Muralishankar V."/>
            <person name="Muruganantham S."/>
            <person name="Sp S."/>
            <person name="Haryani S."/>
            <person name="Lau K.J.X."/>
            <person name="Naqvi N.I."/>
        </authorList>
    </citation>
    <scope>NUCLEOTIDE SEQUENCE [LARGE SCALE GENOMIC DNA]</scope>
    <source>
        <strain evidence="1">GMP-LS</strain>
    </source>
</reference>
<proteinExistence type="predicted"/>
<organism evidence="1 2">
    <name type="scientific">Xylaria bambusicola</name>
    <dbReference type="NCBI Taxonomy" id="326684"/>
    <lineage>
        <taxon>Eukaryota</taxon>
        <taxon>Fungi</taxon>
        <taxon>Dikarya</taxon>
        <taxon>Ascomycota</taxon>
        <taxon>Pezizomycotina</taxon>
        <taxon>Sordariomycetes</taxon>
        <taxon>Xylariomycetidae</taxon>
        <taxon>Xylariales</taxon>
        <taxon>Xylariaceae</taxon>
        <taxon>Xylaria</taxon>
    </lineage>
</organism>
<name>A0AAN7UGM5_9PEZI</name>
<sequence>MKTSEVTRKVESLLQINLVHFEQVRSQLLSLLIGWEQVILEKEQYDQERLYIRREENEAGLSPREFMILFQITYYRAQAELVIGRSDGIFTSDPNPNWFRSD</sequence>
<dbReference type="AlphaFoldDB" id="A0AAN7UGM5"/>
<evidence type="ECO:0000313" key="2">
    <source>
        <dbReference type="Proteomes" id="UP001305414"/>
    </source>
</evidence>
<evidence type="ECO:0000313" key="1">
    <source>
        <dbReference type="EMBL" id="KAK5632005.1"/>
    </source>
</evidence>
<dbReference type="Proteomes" id="UP001305414">
    <property type="component" value="Unassembled WGS sequence"/>
</dbReference>
<gene>
    <name evidence="1" type="ORF">RRF57_007719</name>
</gene>